<sequence>MDTKKLRQKILDLAIHGKLVPQDSNDEPASVLLERIRAEKERLISEGKIKRSRKTVKTSDTHHYEQDVPNGWCKTALSEIITLLSGRDLQPTQYNSFEKGIPYITGASNIDNNTIIINRWTTAPITISHKGDLLITCKGTIGKLAFNSVGDLHIARQLMSLQFIEPLVSKYLFYCLEERISAIKQMDNGLIPGIDRSIILNQIIQLPPLAEQHRIVAEIERWFTLVDTIEQGKENLETSIKQAKGKILDLAIHGKLVPQDASDEPASELLKRINPKAQITCDNEHYPSMWHIAMLGDLFTHNTGKALNSANKEGKLKDYLTTSNVYWNRFDFSVVKQMPFKENELDKCTVAKGDLLVCEGGDVGRSAIWTYDYNICIQNHIHRLRSKEGVYTPFYYYVLKSYKAHNIIGGKGIGLLGLSSKELHKILFPVPPFAEQKRIVQKIEELFPLLDCIEQTLQA</sequence>
<dbReference type="AlphaFoldDB" id="A0A2U0U4W5"/>
<gene>
    <name evidence="5" type="ORF">C7379_11412</name>
</gene>
<dbReference type="EMBL" id="QENY01000014">
    <property type="protein sequence ID" value="PVX52666.1"/>
    <property type="molecule type" value="Genomic_DNA"/>
</dbReference>
<dbReference type="GO" id="GO:0009307">
    <property type="term" value="P:DNA restriction-modification system"/>
    <property type="evidence" value="ECO:0007669"/>
    <property type="project" value="UniProtKB-KW"/>
</dbReference>
<organism evidence="5 6">
    <name type="scientific">Hallella colorans</name>
    <dbReference type="NCBI Taxonomy" id="1703337"/>
    <lineage>
        <taxon>Bacteria</taxon>
        <taxon>Pseudomonadati</taxon>
        <taxon>Bacteroidota</taxon>
        <taxon>Bacteroidia</taxon>
        <taxon>Bacteroidales</taxon>
        <taxon>Prevotellaceae</taxon>
        <taxon>Hallella</taxon>
    </lineage>
</organism>
<keyword evidence="3" id="KW-0238">DNA-binding</keyword>
<dbReference type="SUPFAM" id="SSF116734">
    <property type="entry name" value="DNA methylase specificity domain"/>
    <property type="match status" value="2"/>
</dbReference>
<name>A0A2U0U4W5_9BACT</name>
<comment type="caution">
    <text evidence="5">The sequence shown here is derived from an EMBL/GenBank/DDBJ whole genome shotgun (WGS) entry which is preliminary data.</text>
</comment>
<evidence type="ECO:0000256" key="3">
    <source>
        <dbReference type="ARBA" id="ARBA00023125"/>
    </source>
</evidence>
<dbReference type="InterPro" id="IPR051212">
    <property type="entry name" value="Type-I_RE_S_subunit"/>
</dbReference>
<evidence type="ECO:0000313" key="5">
    <source>
        <dbReference type="EMBL" id="PVX52666.1"/>
    </source>
</evidence>
<feature type="domain" description="Type I restriction modification DNA specificity" evidence="4">
    <location>
        <begin position="287"/>
        <end position="456"/>
    </location>
</feature>
<comment type="similarity">
    <text evidence="1">Belongs to the type-I restriction system S methylase family.</text>
</comment>
<evidence type="ECO:0000259" key="4">
    <source>
        <dbReference type="Pfam" id="PF01420"/>
    </source>
</evidence>
<dbReference type="GO" id="GO:0003677">
    <property type="term" value="F:DNA binding"/>
    <property type="evidence" value="ECO:0007669"/>
    <property type="project" value="UniProtKB-KW"/>
</dbReference>
<reference evidence="5 6" key="1">
    <citation type="submission" date="2018-05" db="EMBL/GenBank/DDBJ databases">
        <title>Genomic Encyclopedia of Type Strains, Phase IV (KMG-IV): sequencing the most valuable type-strain genomes for metagenomic binning, comparative biology and taxonomic classification.</title>
        <authorList>
            <person name="Goeker M."/>
        </authorList>
    </citation>
    <scope>NUCLEOTIDE SEQUENCE [LARGE SCALE GENOMIC DNA]</scope>
    <source>
        <strain evidence="5 6">DSM 100333</strain>
    </source>
</reference>
<dbReference type="Pfam" id="PF01420">
    <property type="entry name" value="Methylase_S"/>
    <property type="match status" value="2"/>
</dbReference>
<dbReference type="InterPro" id="IPR044946">
    <property type="entry name" value="Restrct_endonuc_typeI_TRD_sf"/>
</dbReference>
<dbReference type="Gene3D" id="3.90.220.20">
    <property type="entry name" value="DNA methylase specificity domains"/>
    <property type="match status" value="2"/>
</dbReference>
<keyword evidence="2" id="KW-0680">Restriction system</keyword>
<evidence type="ECO:0000256" key="2">
    <source>
        <dbReference type="ARBA" id="ARBA00022747"/>
    </source>
</evidence>
<dbReference type="OrthoDB" id="2234796at2"/>
<evidence type="ECO:0000256" key="1">
    <source>
        <dbReference type="ARBA" id="ARBA00010923"/>
    </source>
</evidence>
<protein>
    <submittedName>
        <fullName evidence="5">Type I restriction enzyme S subunit</fullName>
    </submittedName>
</protein>
<dbReference type="PANTHER" id="PTHR43140">
    <property type="entry name" value="TYPE-1 RESTRICTION ENZYME ECOKI SPECIFICITY PROTEIN"/>
    <property type="match status" value="1"/>
</dbReference>
<dbReference type="Proteomes" id="UP000245870">
    <property type="component" value="Unassembled WGS sequence"/>
</dbReference>
<accession>A0A2U0U4W5</accession>
<evidence type="ECO:0000313" key="6">
    <source>
        <dbReference type="Proteomes" id="UP000245870"/>
    </source>
</evidence>
<dbReference type="RefSeq" id="WP_116616802.1">
    <property type="nucleotide sequence ID" value="NZ_QENY01000014.1"/>
</dbReference>
<dbReference type="PANTHER" id="PTHR43140:SF1">
    <property type="entry name" value="TYPE I RESTRICTION ENZYME ECOKI SPECIFICITY SUBUNIT"/>
    <property type="match status" value="1"/>
</dbReference>
<proteinExistence type="inferred from homology"/>
<dbReference type="InterPro" id="IPR000055">
    <property type="entry name" value="Restrct_endonuc_typeI_TRD"/>
</dbReference>
<feature type="domain" description="Type I restriction modification DNA specificity" evidence="4">
    <location>
        <begin position="69"/>
        <end position="237"/>
    </location>
</feature>
<keyword evidence="6" id="KW-1185">Reference proteome</keyword>